<keyword evidence="3" id="KW-1185">Reference proteome</keyword>
<dbReference type="Proteomes" id="UP001595547">
    <property type="component" value="Unassembled WGS sequence"/>
</dbReference>
<accession>A0ABV7J189</accession>
<organism evidence="2 3">
    <name type="scientific">Cypionkella sinensis</name>
    <dbReference type="NCBI Taxonomy" id="1756043"/>
    <lineage>
        <taxon>Bacteria</taxon>
        <taxon>Pseudomonadati</taxon>
        <taxon>Pseudomonadota</taxon>
        <taxon>Alphaproteobacteria</taxon>
        <taxon>Rhodobacterales</taxon>
        <taxon>Paracoccaceae</taxon>
        <taxon>Cypionkella</taxon>
    </lineage>
</organism>
<name>A0ABV7J189_9RHOB</name>
<evidence type="ECO:0000259" key="1">
    <source>
        <dbReference type="Pfam" id="PF00326"/>
    </source>
</evidence>
<comment type="caution">
    <text evidence="2">The sequence shown here is derived from an EMBL/GenBank/DDBJ whole genome shotgun (WGS) entry which is preliminary data.</text>
</comment>
<dbReference type="PANTHER" id="PTHR12277:SF81">
    <property type="entry name" value="PROTEIN ABHD13"/>
    <property type="match status" value="1"/>
</dbReference>
<reference evidence="3" key="1">
    <citation type="journal article" date="2019" name="Int. J. Syst. Evol. Microbiol.">
        <title>The Global Catalogue of Microorganisms (GCM) 10K type strain sequencing project: providing services to taxonomists for standard genome sequencing and annotation.</title>
        <authorList>
            <consortium name="The Broad Institute Genomics Platform"/>
            <consortium name="The Broad Institute Genome Sequencing Center for Infectious Disease"/>
            <person name="Wu L."/>
            <person name="Ma J."/>
        </authorList>
    </citation>
    <scope>NUCLEOTIDE SEQUENCE [LARGE SCALE GENOMIC DNA]</scope>
    <source>
        <strain evidence="3">KCTC 52039</strain>
    </source>
</reference>
<dbReference type="InterPro" id="IPR029058">
    <property type="entry name" value="AB_hydrolase_fold"/>
</dbReference>
<dbReference type="EMBL" id="JBHRTO010000002">
    <property type="protein sequence ID" value="MFC3182566.1"/>
    <property type="molecule type" value="Genomic_DNA"/>
</dbReference>
<dbReference type="Pfam" id="PF00326">
    <property type="entry name" value="Peptidase_S9"/>
    <property type="match status" value="1"/>
</dbReference>
<evidence type="ECO:0000313" key="2">
    <source>
        <dbReference type="EMBL" id="MFC3182566.1"/>
    </source>
</evidence>
<dbReference type="InterPro" id="IPR001375">
    <property type="entry name" value="Peptidase_S9_cat"/>
</dbReference>
<dbReference type="SUPFAM" id="SSF53474">
    <property type="entry name" value="alpha/beta-Hydrolases"/>
    <property type="match status" value="1"/>
</dbReference>
<keyword evidence="2" id="KW-0378">Hydrolase</keyword>
<gene>
    <name evidence="2" type="ORF">ACFOGH_16335</name>
</gene>
<dbReference type="GO" id="GO:0016787">
    <property type="term" value="F:hydrolase activity"/>
    <property type="evidence" value="ECO:0007669"/>
    <property type="project" value="UniProtKB-KW"/>
</dbReference>
<dbReference type="PANTHER" id="PTHR12277">
    <property type="entry name" value="ALPHA/BETA HYDROLASE DOMAIN-CONTAINING PROTEIN"/>
    <property type="match status" value="1"/>
</dbReference>
<protein>
    <submittedName>
        <fullName evidence="2">Alpha/beta hydrolase</fullName>
    </submittedName>
</protein>
<dbReference type="Gene3D" id="3.40.50.1820">
    <property type="entry name" value="alpha/beta hydrolase"/>
    <property type="match status" value="1"/>
</dbReference>
<proteinExistence type="predicted"/>
<sequence>MTLALRLLAIAASLYLLIALAVFVLQRRLQYFPDTRHTTPAEAGLTGVQEVPLTAADGIKTALWYAPAAAGKPTVLYFQGNGGGLAQRANRLAFYQSQGLGAAFLSYRGYNGSTDPISEAGLIADATAAYDWLAAHGIPPNQIAVVGESLGTGVAVQLAAQRPVGAVALEAPYTSTADIAAQIYWWLPVRLLMKDQFQSIQHIAAINAPLLIQHGTADQVIPFASGEQLFATAAQPKTLLPLPGQGHEALFQPLTWATEAAFFTATLAP</sequence>
<evidence type="ECO:0000313" key="3">
    <source>
        <dbReference type="Proteomes" id="UP001595547"/>
    </source>
</evidence>
<dbReference type="RefSeq" id="WP_380074224.1">
    <property type="nucleotide sequence ID" value="NZ_JBHRTO010000002.1"/>
</dbReference>
<feature type="domain" description="Peptidase S9 prolyl oligopeptidase catalytic" evidence="1">
    <location>
        <begin position="123"/>
        <end position="248"/>
    </location>
</feature>